<sequence>MENEFAKHEKDYIKIYESKGYTSGFHFKEGKLYGNDSSQSYTPEQLQIVAEHRYEGMSNPSDMSILYVIETDSGEKGTMLVGFGPTADLELSEFFNAIPDSQISEKANINHDETSKDA</sequence>
<dbReference type="EMBL" id="LT629774">
    <property type="protein sequence ID" value="SDR90733.1"/>
    <property type="molecule type" value="Genomic_DNA"/>
</dbReference>
<dbReference type="Proteomes" id="UP000198963">
    <property type="component" value="Chromosome I"/>
</dbReference>
<evidence type="ECO:0000313" key="1">
    <source>
        <dbReference type="EMBL" id="SDR90733.1"/>
    </source>
</evidence>
<dbReference type="STRING" id="1249933.SAMN04489797_0435"/>
<reference evidence="1 2" key="1">
    <citation type="submission" date="2016-10" db="EMBL/GenBank/DDBJ databases">
        <authorList>
            <person name="Varghese N."/>
            <person name="Submissions S."/>
        </authorList>
    </citation>
    <scope>NUCLEOTIDE SEQUENCE [LARGE SCALE GENOMIC DNA]</scope>
    <source>
        <strain evidence="1 2">RHA_55</strain>
    </source>
</reference>
<dbReference type="RefSeq" id="WP_092443809.1">
    <property type="nucleotide sequence ID" value="NZ_LT629774.1"/>
</dbReference>
<organism evidence="1 2">
    <name type="scientific">Winogradskyella sediminis</name>
    <dbReference type="NCBI Taxonomy" id="1382466"/>
    <lineage>
        <taxon>Bacteria</taxon>
        <taxon>Pseudomonadati</taxon>
        <taxon>Bacteroidota</taxon>
        <taxon>Flavobacteriia</taxon>
        <taxon>Flavobacteriales</taxon>
        <taxon>Flavobacteriaceae</taxon>
        <taxon>Winogradskyella</taxon>
    </lineage>
</organism>
<name>A0A1H1MV57_9FLAO</name>
<evidence type="ECO:0008006" key="3">
    <source>
        <dbReference type="Google" id="ProtNLM"/>
    </source>
</evidence>
<evidence type="ECO:0000313" key="2">
    <source>
        <dbReference type="Proteomes" id="UP000198963"/>
    </source>
</evidence>
<accession>A0A1H1MV57</accession>
<keyword evidence="2" id="KW-1185">Reference proteome</keyword>
<dbReference type="AlphaFoldDB" id="A0A1H1MV57"/>
<proteinExistence type="predicted"/>
<gene>
    <name evidence="1" type="ORF">SAMN04489797_0435</name>
</gene>
<protein>
    <recommendedName>
        <fullName evidence="3">Phosphoribosylpyrophosphate synthetase</fullName>
    </recommendedName>
</protein>